<dbReference type="STRING" id="4540.A0A3L6SH11"/>
<dbReference type="Gene3D" id="3.40.47.10">
    <property type="match status" value="1"/>
</dbReference>
<keyword evidence="1" id="KW-0808">Transferase</keyword>
<feature type="transmembrane region" description="Helical" evidence="2">
    <location>
        <begin position="279"/>
        <end position="300"/>
    </location>
</feature>
<dbReference type="GO" id="GO:0016020">
    <property type="term" value="C:membrane"/>
    <property type="evidence" value="ECO:0007669"/>
    <property type="project" value="InterPro"/>
</dbReference>
<dbReference type="SUPFAM" id="SSF53901">
    <property type="entry name" value="Thiolase-like"/>
    <property type="match status" value="1"/>
</dbReference>
<keyword evidence="2" id="KW-0472">Membrane</keyword>
<dbReference type="InterPro" id="IPR013601">
    <property type="entry name" value="FAE1_typ3_polyketide_synth"/>
</dbReference>
<comment type="caution">
    <text evidence="4">The sequence shown here is derived from an EMBL/GenBank/DDBJ whole genome shotgun (WGS) entry which is preliminary data.</text>
</comment>
<evidence type="ECO:0000259" key="3">
    <source>
        <dbReference type="Pfam" id="PF08392"/>
    </source>
</evidence>
<name>A0A3L6SH11_PANMI</name>
<dbReference type="GO" id="GO:0016747">
    <property type="term" value="F:acyltransferase activity, transferring groups other than amino-acyl groups"/>
    <property type="evidence" value="ECO:0007669"/>
    <property type="project" value="InterPro"/>
</dbReference>
<evidence type="ECO:0000313" key="5">
    <source>
        <dbReference type="Proteomes" id="UP000275267"/>
    </source>
</evidence>
<dbReference type="InterPro" id="IPR012392">
    <property type="entry name" value="3-ktacl-CoA_syn"/>
</dbReference>
<dbReference type="InterPro" id="IPR016039">
    <property type="entry name" value="Thiolase-like"/>
</dbReference>
<accession>A0A3L6SH11</accession>
<dbReference type="EMBL" id="PQIB02000005">
    <property type="protein sequence ID" value="RLN19216.1"/>
    <property type="molecule type" value="Genomic_DNA"/>
</dbReference>
<dbReference type="GO" id="GO:0006633">
    <property type="term" value="P:fatty acid biosynthetic process"/>
    <property type="evidence" value="ECO:0007669"/>
    <property type="project" value="InterPro"/>
</dbReference>
<keyword evidence="1" id="KW-0012">Acyltransferase</keyword>
<feature type="domain" description="FAE" evidence="3">
    <location>
        <begin position="56"/>
        <end position="184"/>
    </location>
</feature>
<proteinExistence type="predicted"/>
<evidence type="ECO:0000256" key="2">
    <source>
        <dbReference type="SAM" id="Phobius"/>
    </source>
</evidence>
<gene>
    <name evidence="4" type="ORF">C2845_PM02G36680</name>
</gene>
<keyword evidence="2" id="KW-1133">Transmembrane helix</keyword>
<evidence type="ECO:0000256" key="1">
    <source>
        <dbReference type="ARBA" id="ARBA00023315"/>
    </source>
</evidence>
<protein>
    <recommendedName>
        <fullName evidence="3">FAE domain-containing protein</fullName>
    </recommendedName>
</protein>
<dbReference type="OrthoDB" id="780778at2759"/>
<reference evidence="5" key="1">
    <citation type="journal article" date="2019" name="Nat. Commun.">
        <title>The genome of broomcorn millet.</title>
        <authorList>
            <person name="Zou C."/>
            <person name="Miki D."/>
            <person name="Li D."/>
            <person name="Tang Q."/>
            <person name="Xiao L."/>
            <person name="Rajput S."/>
            <person name="Deng P."/>
            <person name="Jia W."/>
            <person name="Huang R."/>
            <person name="Zhang M."/>
            <person name="Sun Y."/>
            <person name="Hu J."/>
            <person name="Fu X."/>
            <person name="Schnable P.S."/>
            <person name="Li F."/>
            <person name="Zhang H."/>
            <person name="Feng B."/>
            <person name="Zhu X."/>
            <person name="Liu R."/>
            <person name="Schnable J.C."/>
            <person name="Zhu J.-K."/>
            <person name="Zhang H."/>
        </authorList>
    </citation>
    <scope>NUCLEOTIDE SEQUENCE [LARGE SCALE GENOMIC DNA]</scope>
</reference>
<keyword evidence="2" id="KW-0812">Transmembrane</keyword>
<organism evidence="4 5">
    <name type="scientific">Panicum miliaceum</name>
    <name type="common">Proso millet</name>
    <name type="synonym">Broomcorn millet</name>
    <dbReference type="NCBI Taxonomy" id="4540"/>
    <lineage>
        <taxon>Eukaryota</taxon>
        <taxon>Viridiplantae</taxon>
        <taxon>Streptophyta</taxon>
        <taxon>Embryophyta</taxon>
        <taxon>Tracheophyta</taxon>
        <taxon>Spermatophyta</taxon>
        <taxon>Magnoliopsida</taxon>
        <taxon>Liliopsida</taxon>
        <taxon>Poales</taxon>
        <taxon>Poaceae</taxon>
        <taxon>PACMAD clade</taxon>
        <taxon>Panicoideae</taxon>
        <taxon>Panicodae</taxon>
        <taxon>Paniceae</taxon>
        <taxon>Panicinae</taxon>
        <taxon>Panicum</taxon>
        <taxon>Panicum sect. Panicum</taxon>
    </lineage>
</organism>
<sequence length="304" mass="33176">MRRAVCACLTPAGTSQSLQPHLPLLLCDQKSRNCKSETCSEFVAQDDAPQRPSSMVHPDTYALVVSTENITLNAYLGNHRPMLVTNTLFRMGGAAVLLSNRRADRRTAKYQLVHTVRTHRGASGRSYGCVTQEEDDGGNVGVSLSKELMSVAGEALRTNITTLGPLVLPLSEQLRFLGAVLLRRVLRADVKPYRGVVVIVRDRSERRPVAPRFDQVRRLVISGPLGSIALPGCVLTLIIMQFSDAASWIISIVPLGLLKGKAMESGTAAGHVRERKHKLMEEFLGSTFPILVLAALLMGLEKIT</sequence>
<dbReference type="AlphaFoldDB" id="A0A3L6SH11"/>
<dbReference type="Pfam" id="PF08392">
    <property type="entry name" value="FAE1_CUT1_RppA"/>
    <property type="match status" value="1"/>
</dbReference>
<evidence type="ECO:0000313" key="4">
    <source>
        <dbReference type="EMBL" id="RLN19216.1"/>
    </source>
</evidence>
<dbReference type="PANTHER" id="PTHR31561">
    <property type="entry name" value="3-KETOACYL-COA SYNTHASE"/>
    <property type="match status" value="1"/>
</dbReference>
<dbReference type="Proteomes" id="UP000275267">
    <property type="component" value="Unassembled WGS sequence"/>
</dbReference>
<keyword evidence="5" id="KW-1185">Reference proteome</keyword>